<evidence type="ECO:0000313" key="10">
    <source>
        <dbReference type="EMBL" id="RJG01083.1"/>
    </source>
</evidence>
<feature type="domain" description="Tyrosine-protein kinase G-rich" evidence="9">
    <location>
        <begin position="344"/>
        <end position="416"/>
    </location>
</feature>
<dbReference type="InterPro" id="IPR050445">
    <property type="entry name" value="Bact_polysacc_biosynth/exp"/>
</dbReference>
<gene>
    <name evidence="10" type="primary">epsF</name>
    <name evidence="10" type="ORF">D3878_05370</name>
</gene>
<dbReference type="PANTHER" id="PTHR32309">
    <property type="entry name" value="TYROSINE-PROTEIN KINASE"/>
    <property type="match status" value="1"/>
</dbReference>
<keyword evidence="6" id="KW-0175">Coiled coil</keyword>
<comment type="caution">
    <text evidence="10">The sequence shown here is derived from an EMBL/GenBank/DDBJ whole genome shotgun (WGS) entry which is preliminary data.</text>
</comment>
<evidence type="ECO:0000256" key="1">
    <source>
        <dbReference type="ARBA" id="ARBA00004651"/>
    </source>
</evidence>
<evidence type="ECO:0000256" key="4">
    <source>
        <dbReference type="ARBA" id="ARBA00022989"/>
    </source>
</evidence>
<evidence type="ECO:0000259" key="9">
    <source>
        <dbReference type="Pfam" id="PF13807"/>
    </source>
</evidence>
<dbReference type="EMBL" id="QYUQ01000002">
    <property type="protein sequence ID" value="RJG01083.1"/>
    <property type="molecule type" value="Genomic_DNA"/>
</dbReference>
<dbReference type="Proteomes" id="UP000266327">
    <property type="component" value="Unassembled WGS sequence"/>
</dbReference>
<dbReference type="InterPro" id="IPR017468">
    <property type="entry name" value="Chain_len_reg_EpsF"/>
</dbReference>
<proteinExistence type="predicted"/>
<name>A0A3A3FY13_9BURK</name>
<dbReference type="Pfam" id="PF02706">
    <property type="entry name" value="Wzz"/>
    <property type="match status" value="1"/>
</dbReference>
<evidence type="ECO:0000259" key="8">
    <source>
        <dbReference type="Pfam" id="PF02706"/>
    </source>
</evidence>
<feature type="coiled-coil region" evidence="6">
    <location>
        <begin position="173"/>
        <end position="230"/>
    </location>
</feature>
<dbReference type="NCBIfam" id="TIGR03017">
    <property type="entry name" value="EpsF"/>
    <property type="match status" value="1"/>
</dbReference>
<accession>A0A3A3FY13</accession>
<dbReference type="InterPro" id="IPR003856">
    <property type="entry name" value="LPS_length_determ_N"/>
</dbReference>
<keyword evidence="5 7" id="KW-0472">Membrane</keyword>
<dbReference type="InterPro" id="IPR032807">
    <property type="entry name" value="GNVR"/>
</dbReference>
<feature type="transmembrane region" description="Helical" evidence="7">
    <location>
        <begin position="397"/>
        <end position="419"/>
    </location>
</feature>
<dbReference type="PANTHER" id="PTHR32309:SF13">
    <property type="entry name" value="FERRIC ENTEROBACTIN TRANSPORT PROTEIN FEPE"/>
    <property type="match status" value="1"/>
</dbReference>
<organism evidence="10 11">
    <name type="scientific">Noviherbaspirillum sedimenti</name>
    <dbReference type="NCBI Taxonomy" id="2320865"/>
    <lineage>
        <taxon>Bacteria</taxon>
        <taxon>Pseudomonadati</taxon>
        <taxon>Pseudomonadota</taxon>
        <taxon>Betaproteobacteria</taxon>
        <taxon>Burkholderiales</taxon>
        <taxon>Oxalobacteraceae</taxon>
        <taxon>Noviherbaspirillum</taxon>
    </lineage>
</organism>
<evidence type="ECO:0000256" key="7">
    <source>
        <dbReference type="SAM" id="Phobius"/>
    </source>
</evidence>
<feature type="coiled-coil region" evidence="6">
    <location>
        <begin position="338"/>
        <end position="365"/>
    </location>
</feature>
<keyword evidence="11" id="KW-1185">Reference proteome</keyword>
<feature type="domain" description="Polysaccharide chain length determinant N-terminal" evidence="8">
    <location>
        <begin position="3"/>
        <end position="89"/>
    </location>
</feature>
<keyword evidence="4 7" id="KW-1133">Transmembrane helix</keyword>
<evidence type="ECO:0000313" key="11">
    <source>
        <dbReference type="Proteomes" id="UP000266327"/>
    </source>
</evidence>
<dbReference type="Pfam" id="PF13807">
    <property type="entry name" value="GNVR"/>
    <property type="match status" value="1"/>
</dbReference>
<dbReference type="OrthoDB" id="8559110at2"/>
<comment type="subcellular location">
    <subcellularLocation>
        <location evidence="1">Cell membrane</location>
        <topology evidence="1">Multi-pass membrane protein</topology>
    </subcellularLocation>
</comment>
<evidence type="ECO:0000256" key="2">
    <source>
        <dbReference type="ARBA" id="ARBA00022475"/>
    </source>
</evidence>
<sequence length="468" mass="51231">MNFYQFLQILRGRRKIILLTLIVTVLTAFTVSLLQSKVYKSTTSLVLNYRGVDPVNGASLPAQLLPGYMATQVDIIASKNVALKVVDELKLDQGAEVREQFQDAMQGRGSIRDWLAGLLLKNLEVLPSRESSVIDITFKGADPRFAASVANAFASAYQKTGVQLKAEPLKKVSGFFNDQAKLLRQNLEEAQNRLSKYQQEKGIVNADTRLDVETNRLNDLSSQLVLAQAQMLEATSRRSGALGSAGNSPDVVSNSLIQTLKAELARAEARFSQSTQNLGRNHPQYLASQAEVGKLRSELNAQTAAISQSVANNARILQQREAELRTAFDQQKTKVLELNRARDEITMLAREVENAQRAYDTTTQRFTQTSIEGQANQTDVAVLNVAVPPTSPAGPKVLLNTLLAALLGTALGVAIGVLAEMADRRVRTVNDLVDVLDAPVLGVIDWSRRGHDRFSTPRLGMQRPALAN</sequence>
<dbReference type="GO" id="GO:0005886">
    <property type="term" value="C:plasma membrane"/>
    <property type="evidence" value="ECO:0007669"/>
    <property type="project" value="UniProtKB-SubCell"/>
</dbReference>
<keyword evidence="3 7" id="KW-0812">Transmembrane</keyword>
<reference evidence="11" key="1">
    <citation type="submission" date="2018-09" db="EMBL/GenBank/DDBJ databases">
        <authorList>
            <person name="Zhu H."/>
        </authorList>
    </citation>
    <scope>NUCLEOTIDE SEQUENCE [LARGE SCALE GENOMIC DNA]</scope>
    <source>
        <strain evidence="11">K1S02-23</strain>
    </source>
</reference>
<evidence type="ECO:0000256" key="6">
    <source>
        <dbReference type="SAM" id="Coils"/>
    </source>
</evidence>
<dbReference type="AlphaFoldDB" id="A0A3A3FY13"/>
<keyword evidence="2" id="KW-1003">Cell membrane</keyword>
<protein>
    <submittedName>
        <fullName evidence="10">Chain length determinant protein EpsF</fullName>
    </submittedName>
</protein>
<evidence type="ECO:0000256" key="5">
    <source>
        <dbReference type="ARBA" id="ARBA00023136"/>
    </source>
</evidence>
<evidence type="ECO:0000256" key="3">
    <source>
        <dbReference type="ARBA" id="ARBA00022692"/>
    </source>
</evidence>
<dbReference type="GO" id="GO:0004713">
    <property type="term" value="F:protein tyrosine kinase activity"/>
    <property type="evidence" value="ECO:0007669"/>
    <property type="project" value="TreeGrafter"/>
</dbReference>
<dbReference type="RefSeq" id="WP_119784533.1">
    <property type="nucleotide sequence ID" value="NZ_QYUQ01000002.1"/>
</dbReference>